<gene>
    <name evidence="2" type="ORF">E3O42_05565</name>
</gene>
<organism evidence="2 3">
    <name type="scientific">Cryobacterium adonitolivorans</name>
    <dbReference type="NCBI Taxonomy" id="1259189"/>
    <lineage>
        <taxon>Bacteria</taxon>
        <taxon>Bacillati</taxon>
        <taxon>Actinomycetota</taxon>
        <taxon>Actinomycetes</taxon>
        <taxon>Micrococcales</taxon>
        <taxon>Microbacteriaceae</taxon>
        <taxon>Cryobacterium</taxon>
    </lineage>
</organism>
<dbReference type="InterPro" id="IPR052742">
    <property type="entry name" value="Mito_N-acetyltransferase"/>
</dbReference>
<dbReference type="PANTHER" id="PTHR43138">
    <property type="entry name" value="ACETYLTRANSFERASE, GNAT FAMILY"/>
    <property type="match status" value="1"/>
</dbReference>
<proteinExistence type="predicted"/>
<dbReference type="Pfam" id="PF00583">
    <property type="entry name" value="Acetyltransf_1"/>
    <property type="match status" value="1"/>
</dbReference>
<dbReference type="InterPro" id="IPR016181">
    <property type="entry name" value="Acyl_CoA_acyltransferase"/>
</dbReference>
<dbReference type="Proteomes" id="UP000297907">
    <property type="component" value="Unassembled WGS sequence"/>
</dbReference>
<evidence type="ECO:0000313" key="3">
    <source>
        <dbReference type="Proteomes" id="UP000297907"/>
    </source>
</evidence>
<protein>
    <submittedName>
        <fullName evidence="2">GNAT family N-acetyltransferase</fullName>
    </submittedName>
</protein>
<reference evidence="2 3" key="1">
    <citation type="submission" date="2019-03" db="EMBL/GenBank/DDBJ databases">
        <title>Genomics of glacier-inhabiting Cryobacterium strains.</title>
        <authorList>
            <person name="Liu Q."/>
            <person name="Xin Y.-H."/>
        </authorList>
    </citation>
    <scope>NUCLEOTIDE SEQUENCE [LARGE SCALE GENOMIC DNA]</scope>
    <source>
        <strain evidence="2 3">RHLS22-1</strain>
    </source>
</reference>
<name>A0A4R8W8J9_9MICO</name>
<dbReference type="SUPFAM" id="SSF55729">
    <property type="entry name" value="Acyl-CoA N-acyltransferases (Nat)"/>
    <property type="match status" value="1"/>
</dbReference>
<dbReference type="PANTHER" id="PTHR43138:SF1">
    <property type="entry name" value="N-ACETYLTRANSFERASE ACA1"/>
    <property type="match status" value="1"/>
</dbReference>
<comment type="caution">
    <text evidence="2">The sequence shown here is derived from an EMBL/GenBank/DDBJ whole genome shotgun (WGS) entry which is preliminary data.</text>
</comment>
<accession>A0A4R8W8J9</accession>
<dbReference type="InterPro" id="IPR000182">
    <property type="entry name" value="GNAT_dom"/>
</dbReference>
<dbReference type="OrthoDB" id="9788300at2"/>
<keyword evidence="3" id="KW-1185">Reference proteome</keyword>
<feature type="domain" description="N-acetyltransferase" evidence="1">
    <location>
        <begin position="1"/>
        <end position="163"/>
    </location>
</feature>
<dbReference type="RefSeq" id="WP_134452990.1">
    <property type="nucleotide sequence ID" value="NZ_SOFL01000016.1"/>
</dbReference>
<dbReference type="CDD" id="cd04301">
    <property type="entry name" value="NAT_SF"/>
    <property type="match status" value="1"/>
</dbReference>
<dbReference type="AlphaFoldDB" id="A0A4R8W8J9"/>
<sequence>MDIREAREGDWGQIWPFLRDVVAAGETYCWPRDTTEDAARAWWMGKPGGRVFVADDNGRVLGTAELHTNQPAAGGHVCNAGFMVAPQAAGRGIGRALAEYVLAQAANAGFRAMQFNAVVETNHNAVSLWQSLGFSILTTVPGAFRHPAHGFVGLHVMHRSLLPQHPSPIVHPTALG</sequence>
<evidence type="ECO:0000313" key="2">
    <source>
        <dbReference type="EMBL" id="TFC04066.1"/>
    </source>
</evidence>
<dbReference type="GO" id="GO:0016747">
    <property type="term" value="F:acyltransferase activity, transferring groups other than amino-acyl groups"/>
    <property type="evidence" value="ECO:0007669"/>
    <property type="project" value="InterPro"/>
</dbReference>
<evidence type="ECO:0000259" key="1">
    <source>
        <dbReference type="PROSITE" id="PS51186"/>
    </source>
</evidence>
<dbReference type="PROSITE" id="PS51186">
    <property type="entry name" value="GNAT"/>
    <property type="match status" value="1"/>
</dbReference>
<keyword evidence="2" id="KW-0808">Transferase</keyword>
<dbReference type="Gene3D" id="3.40.630.30">
    <property type="match status" value="1"/>
</dbReference>
<dbReference type="EMBL" id="SOFL01000016">
    <property type="protein sequence ID" value="TFC04066.1"/>
    <property type="molecule type" value="Genomic_DNA"/>
</dbReference>